<keyword evidence="2" id="KW-0489">Methyltransferase</keyword>
<evidence type="ECO:0000256" key="4">
    <source>
        <dbReference type="ARBA" id="ARBA00022691"/>
    </source>
</evidence>
<keyword evidence="5" id="KW-0819">tRNA processing</keyword>
<dbReference type="FunFam" id="3.40.50.150:FF:000181">
    <property type="entry name" value="tRNA (Adenine(58)-N(1))-methyltransferase, mitochondrial isoform X4"/>
    <property type="match status" value="1"/>
</dbReference>
<accession>A0A401NNW2</accession>
<evidence type="ECO:0000313" key="10">
    <source>
        <dbReference type="Proteomes" id="UP000288216"/>
    </source>
</evidence>
<gene>
    <name evidence="9" type="ORF">scyTo_0009542</name>
</gene>
<feature type="domain" description="tRNA (adenine(58)-N(1))-methyltransferase catalytic subunit TRM61 C-terminal" evidence="8">
    <location>
        <begin position="18"/>
        <end position="253"/>
    </location>
</feature>
<dbReference type="PANTHER" id="PTHR12133">
    <property type="entry name" value="TRNA (ADENINE(58)-N(1))-METHYLTRANSFERASE"/>
    <property type="match status" value="1"/>
</dbReference>
<dbReference type="EMBL" id="BFAA01003916">
    <property type="protein sequence ID" value="GCB62571.1"/>
    <property type="molecule type" value="Genomic_DNA"/>
</dbReference>
<dbReference type="InterPro" id="IPR014816">
    <property type="entry name" value="tRNA_MeTrfase_Gcd14"/>
</dbReference>
<dbReference type="InterPro" id="IPR049470">
    <property type="entry name" value="TRM61_C"/>
</dbReference>
<dbReference type="SUPFAM" id="SSF53335">
    <property type="entry name" value="S-adenosyl-L-methionine-dependent methyltransferases"/>
    <property type="match status" value="1"/>
</dbReference>
<evidence type="ECO:0000256" key="6">
    <source>
        <dbReference type="ARBA" id="ARBA00048481"/>
    </source>
</evidence>
<keyword evidence="3" id="KW-0808">Transferase</keyword>
<sequence length="274" mass="30877">MRRPSLEEFVLLMKRGPTISYPKDISAMLMMMDVSNGDCVLESGSGSGAMTLLLSRTVGSSGHVSSFELRPDHHCNAKRNYQRWRNAWEVAREKEWPNNVDFINKDVSSAIDDIRGKMFDAIALDMLNPQLALPVTYMHLKQGGVCAVYLANITQVVDLLEGIRSSQLSLSCEKILEVIHRNWLVTPALRKDGSRVPRVEPQSDVHDGVESEEGRDTTVLEDDGEEEDTKAFCTMPYIARPHHEQVSHTAFLVKLRKFRPAPLYSTPHNSENNN</sequence>
<keyword evidence="4" id="KW-0949">S-adenosyl-L-methionine</keyword>
<protein>
    <recommendedName>
        <fullName evidence="1">tRNA (adenine(58)-N(1))-methyltransferase</fullName>
        <ecNumber evidence="1">2.1.1.220</ecNumber>
    </recommendedName>
</protein>
<evidence type="ECO:0000313" key="9">
    <source>
        <dbReference type="EMBL" id="GCB62571.1"/>
    </source>
</evidence>
<dbReference type="GO" id="GO:0160107">
    <property type="term" value="F:tRNA (adenine(58)-N1)-methyltransferase activity"/>
    <property type="evidence" value="ECO:0007669"/>
    <property type="project" value="UniProtKB-EC"/>
</dbReference>
<dbReference type="Gene3D" id="3.40.50.150">
    <property type="entry name" value="Vaccinia Virus protein VP39"/>
    <property type="match status" value="1"/>
</dbReference>
<comment type="caution">
    <text evidence="9">The sequence shown here is derived from an EMBL/GenBank/DDBJ whole genome shotgun (WGS) entry which is preliminary data.</text>
</comment>
<dbReference type="GO" id="GO:0030488">
    <property type="term" value="P:tRNA methylation"/>
    <property type="evidence" value="ECO:0007669"/>
    <property type="project" value="InterPro"/>
</dbReference>
<dbReference type="STRING" id="75743.A0A401NNW2"/>
<evidence type="ECO:0000256" key="5">
    <source>
        <dbReference type="ARBA" id="ARBA00022694"/>
    </source>
</evidence>
<dbReference type="EC" id="2.1.1.220" evidence="1"/>
<name>A0A401NNW2_SCYTO</name>
<dbReference type="GO" id="GO:0031515">
    <property type="term" value="C:tRNA (m1A) methyltransferase complex"/>
    <property type="evidence" value="ECO:0007669"/>
    <property type="project" value="InterPro"/>
</dbReference>
<feature type="compositionally biased region" description="Basic and acidic residues" evidence="7">
    <location>
        <begin position="194"/>
        <end position="218"/>
    </location>
</feature>
<evidence type="ECO:0000256" key="7">
    <source>
        <dbReference type="SAM" id="MobiDB-lite"/>
    </source>
</evidence>
<dbReference type="OrthoDB" id="5585464at2759"/>
<dbReference type="PANTHER" id="PTHR12133:SF1">
    <property type="entry name" value="TRNA (ADENINE(58)-N(1))-METHYLTRANSFERASE, MITOCHONDRIAL"/>
    <property type="match status" value="1"/>
</dbReference>
<dbReference type="GO" id="GO:0005739">
    <property type="term" value="C:mitochondrion"/>
    <property type="evidence" value="ECO:0007669"/>
    <property type="project" value="TreeGrafter"/>
</dbReference>
<evidence type="ECO:0000256" key="2">
    <source>
        <dbReference type="ARBA" id="ARBA00022603"/>
    </source>
</evidence>
<dbReference type="Proteomes" id="UP000288216">
    <property type="component" value="Unassembled WGS sequence"/>
</dbReference>
<dbReference type="Pfam" id="PF08704">
    <property type="entry name" value="GCD14"/>
    <property type="match status" value="1"/>
</dbReference>
<dbReference type="PROSITE" id="PS51620">
    <property type="entry name" value="SAM_TRM61"/>
    <property type="match status" value="1"/>
</dbReference>
<comment type="catalytic activity">
    <reaction evidence="6">
        <text>an adenosine in mRNA + S-adenosyl-L-methionine = an N(1)-methyladenosine in mRNA + S-adenosyl-L-homocysteine + H(+)</text>
        <dbReference type="Rhea" id="RHEA:55392"/>
        <dbReference type="Rhea" id="RHEA-COMP:12414"/>
        <dbReference type="Rhea" id="RHEA-COMP:12415"/>
        <dbReference type="ChEBI" id="CHEBI:15378"/>
        <dbReference type="ChEBI" id="CHEBI:57856"/>
        <dbReference type="ChEBI" id="CHEBI:59789"/>
        <dbReference type="ChEBI" id="CHEBI:74411"/>
        <dbReference type="ChEBI" id="CHEBI:74491"/>
    </reaction>
</comment>
<dbReference type="CDD" id="cd02440">
    <property type="entry name" value="AdoMet_MTases"/>
    <property type="match status" value="1"/>
</dbReference>
<dbReference type="InterPro" id="IPR029063">
    <property type="entry name" value="SAM-dependent_MTases_sf"/>
</dbReference>
<feature type="region of interest" description="Disordered" evidence="7">
    <location>
        <begin position="194"/>
        <end position="226"/>
    </location>
</feature>
<dbReference type="OMA" id="ISHEEEW"/>
<reference evidence="9 10" key="1">
    <citation type="journal article" date="2018" name="Nat. Ecol. Evol.">
        <title>Shark genomes provide insights into elasmobranch evolution and the origin of vertebrates.</title>
        <authorList>
            <person name="Hara Y"/>
            <person name="Yamaguchi K"/>
            <person name="Onimaru K"/>
            <person name="Kadota M"/>
            <person name="Koyanagi M"/>
            <person name="Keeley SD"/>
            <person name="Tatsumi K"/>
            <person name="Tanaka K"/>
            <person name="Motone F"/>
            <person name="Kageyama Y"/>
            <person name="Nozu R"/>
            <person name="Adachi N"/>
            <person name="Nishimura O"/>
            <person name="Nakagawa R"/>
            <person name="Tanegashima C"/>
            <person name="Kiyatake I"/>
            <person name="Matsumoto R"/>
            <person name="Murakumo K"/>
            <person name="Nishida K"/>
            <person name="Terakita A"/>
            <person name="Kuratani S"/>
            <person name="Sato K"/>
            <person name="Hyodo S Kuraku.S."/>
        </authorList>
    </citation>
    <scope>NUCLEOTIDE SEQUENCE [LARGE SCALE GENOMIC DNA]</scope>
</reference>
<evidence type="ECO:0000256" key="3">
    <source>
        <dbReference type="ARBA" id="ARBA00022679"/>
    </source>
</evidence>
<keyword evidence="10" id="KW-1185">Reference proteome</keyword>
<evidence type="ECO:0000259" key="8">
    <source>
        <dbReference type="Pfam" id="PF08704"/>
    </source>
</evidence>
<proteinExistence type="predicted"/>
<organism evidence="9 10">
    <name type="scientific">Scyliorhinus torazame</name>
    <name type="common">Cloudy catshark</name>
    <name type="synonym">Catulus torazame</name>
    <dbReference type="NCBI Taxonomy" id="75743"/>
    <lineage>
        <taxon>Eukaryota</taxon>
        <taxon>Metazoa</taxon>
        <taxon>Chordata</taxon>
        <taxon>Craniata</taxon>
        <taxon>Vertebrata</taxon>
        <taxon>Chondrichthyes</taxon>
        <taxon>Elasmobranchii</taxon>
        <taxon>Galeomorphii</taxon>
        <taxon>Galeoidea</taxon>
        <taxon>Carcharhiniformes</taxon>
        <taxon>Scyliorhinidae</taxon>
        <taxon>Scyliorhinus</taxon>
    </lineage>
</organism>
<dbReference type="AlphaFoldDB" id="A0A401NNW2"/>
<evidence type="ECO:0000256" key="1">
    <source>
        <dbReference type="ARBA" id="ARBA00012796"/>
    </source>
</evidence>